<comment type="similarity">
    <text evidence="1">Belongs to the CFA/CMAS family.</text>
</comment>
<evidence type="ECO:0000256" key="5">
    <source>
        <dbReference type="ARBA" id="ARBA00023098"/>
    </source>
</evidence>
<evidence type="ECO:0000313" key="7">
    <source>
        <dbReference type="EMBL" id="AFI78424.1"/>
    </source>
</evidence>
<evidence type="ECO:0000256" key="4">
    <source>
        <dbReference type="ARBA" id="ARBA00022691"/>
    </source>
</evidence>
<organism evidence="7">
    <name type="scientific">uncultured bacterium ws020C1</name>
    <dbReference type="NCBI Taxonomy" id="1131823"/>
    <lineage>
        <taxon>Bacteria</taxon>
        <taxon>environmental samples</taxon>
    </lineage>
</organism>
<dbReference type="CDD" id="cd02440">
    <property type="entry name" value="AdoMet_MTases"/>
    <property type="match status" value="1"/>
</dbReference>
<proteinExistence type="inferred from homology"/>
<dbReference type="InterPro" id="IPR050723">
    <property type="entry name" value="CFA/CMAS"/>
</dbReference>
<dbReference type="GO" id="GO:0008610">
    <property type="term" value="P:lipid biosynthetic process"/>
    <property type="evidence" value="ECO:0007669"/>
    <property type="project" value="InterPro"/>
</dbReference>
<evidence type="ECO:0000256" key="6">
    <source>
        <dbReference type="SAM" id="MobiDB-lite"/>
    </source>
</evidence>
<dbReference type="GO" id="GO:0032259">
    <property type="term" value="P:methylation"/>
    <property type="evidence" value="ECO:0007669"/>
    <property type="project" value="UniProtKB-KW"/>
</dbReference>
<protein>
    <submittedName>
        <fullName evidence="7">Cyclopropane-fatty-acyl-phospholipid synthase</fullName>
        <ecNumber evidence="7">2.1.1.-</ecNumber>
    </submittedName>
</protein>
<dbReference type="PANTHER" id="PTHR43667">
    <property type="entry name" value="CYCLOPROPANE-FATTY-ACYL-PHOSPHOLIPID SYNTHASE"/>
    <property type="match status" value="1"/>
</dbReference>
<dbReference type="GO" id="GO:0008168">
    <property type="term" value="F:methyltransferase activity"/>
    <property type="evidence" value="ECO:0007669"/>
    <property type="project" value="UniProtKB-KW"/>
</dbReference>
<dbReference type="PIRSF" id="PIRSF003085">
    <property type="entry name" value="CMAS"/>
    <property type="match status" value="1"/>
</dbReference>
<reference evidence="7" key="1">
    <citation type="journal article" date="2012" name="ISME J.">
        <title>Roseobacter clade bacteria are abundant in coastal sediments and encode a novel combination of sulfur oxidation genes.</title>
        <authorList>
            <person name="Lenk S."/>
            <person name="Moraru C."/>
            <person name="Hahnke S."/>
            <person name="Arnds J."/>
            <person name="Richter M."/>
            <person name="Kube M."/>
            <person name="Reinhardt R."/>
            <person name="Brinkhoff T."/>
            <person name="Harder J."/>
            <person name="Amann R."/>
            <person name="Mussmann M."/>
        </authorList>
    </citation>
    <scope>NUCLEOTIDE SEQUENCE</scope>
</reference>
<dbReference type="InterPro" id="IPR029063">
    <property type="entry name" value="SAM-dependent_MTases_sf"/>
</dbReference>
<evidence type="ECO:0000256" key="1">
    <source>
        <dbReference type="ARBA" id="ARBA00010815"/>
    </source>
</evidence>
<dbReference type="PANTHER" id="PTHR43667:SF1">
    <property type="entry name" value="CYCLOPROPANE-FATTY-ACYL-PHOSPHOLIPID SYNTHASE"/>
    <property type="match status" value="1"/>
</dbReference>
<keyword evidence="3 7" id="KW-0808">Transferase</keyword>
<dbReference type="Gene3D" id="3.40.50.150">
    <property type="entry name" value="Vaccinia Virus protein VP39"/>
    <property type="match status" value="1"/>
</dbReference>
<keyword evidence="2 7" id="KW-0489">Methyltransferase</keyword>
<feature type="compositionally biased region" description="Polar residues" evidence="6">
    <location>
        <begin position="1"/>
        <end position="11"/>
    </location>
</feature>
<feature type="region of interest" description="Disordered" evidence="6">
    <location>
        <begin position="1"/>
        <end position="27"/>
    </location>
</feature>
<dbReference type="AlphaFoldDB" id="I1X4J9"/>
<dbReference type="SUPFAM" id="SSF53335">
    <property type="entry name" value="S-adenosyl-L-methionine-dependent methyltransferases"/>
    <property type="match status" value="1"/>
</dbReference>
<keyword evidence="4" id="KW-0949">S-adenosyl-L-methionine</keyword>
<gene>
    <name evidence="7" type="ORF">ws020C1_0019</name>
</gene>
<name>I1X4J9_9BACT</name>
<dbReference type="Pfam" id="PF02353">
    <property type="entry name" value="CMAS"/>
    <property type="match status" value="1"/>
</dbReference>
<dbReference type="EC" id="2.1.1.-" evidence="7"/>
<dbReference type="EMBL" id="JQ256781">
    <property type="protein sequence ID" value="AFI78424.1"/>
    <property type="molecule type" value="Genomic_DNA"/>
</dbReference>
<evidence type="ECO:0000256" key="3">
    <source>
        <dbReference type="ARBA" id="ARBA00022679"/>
    </source>
</evidence>
<keyword evidence="5" id="KW-0443">Lipid metabolism</keyword>
<evidence type="ECO:0000256" key="2">
    <source>
        <dbReference type="ARBA" id="ARBA00022603"/>
    </source>
</evidence>
<dbReference type="InterPro" id="IPR003333">
    <property type="entry name" value="CMAS"/>
</dbReference>
<accession>I1X4J9</accession>
<sequence length="430" mass="48578">MSAENDASTEPPSGAKQLLGGVATPATTKQGRPLAMERYVLRKLLEYLGQPPLRCVLWDGSSVTPRGVAPESELQIRDRGALWRLAANPEYQFPAMYVQGRVTLGDDLESVLDVVQRTRHKLDPNSFRRRLHSAVVRPHSGSLAKARDNIHSHYDLGNDFYRLWLDEQMVYTCAYFPTPEVSLEAAQIAKMDLVCRKLRLRPGERVVEAGCGWGALALHMARNYGVKVRAFNISKSQLDWAREQAAQQQLDSVVEFVEGDYREIAGHYDAFVSVGMLEHVGWRHYPALAGVMDRCLAGTGRGLVHTIGTDRPGPLNTWIERHIFPGAYPPSLGEMMPLFGPNGFSVVDVENLRLHYALTLRHWRRRFDGAKDTVLTMFGQEFVRAWRFYLVSSELAFTTGHLQLFQVLFARKGCNKMPWSRASIYRDASF</sequence>